<dbReference type="Gene3D" id="2.130.10.110">
    <property type="entry name" value="Clathrin heavy-chain terminal domain"/>
    <property type="match status" value="1"/>
</dbReference>
<sequence length="102" mass="11458">MALLPIRFHEHLQLTNVGIRPQNICFANVTMESDKFIVVREMVIQLLPVILWSLLSLFSQIGDSQQVVIIDLADPANPQRRPISADSVIMHPTAKIIALKCD</sequence>
<dbReference type="GO" id="GO:0030132">
    <property type="term" value="C:clathrin coat of coated pit"/>
    <property type="evidence" value="ECO:0007669"/>
    <property type="project" value="InterPro"/>
</dbReference>
<dbReference type="GO" id="GO:0030130">
    <property type="term" value="C:clathrin coat of trans-Golgi network vesicle"/>
    <property type="evidence" value="ECO:0007669"/>
    <property type="project" value="InterPro"/>
</dbReference>
<reference evidence="1 2" key="1">
    <citation type="submission" date="2018-11" db="EMBL/GenBank/DDBJ databases">
        <authorList>
            <consortium name="Pathogen Informatics"/>
        </authorList>
    </citation>
    <scope>NUCLEOTIDE SEQUENCE [LARGE SCALE GENOMIC DNA]</scope>
</reference>
<dbReference type="GO" id="GO:0005938">
    <property type="term" value="C:cell cortex"/>
    <property type="evidence" value="ECO:0007669"/>
    <property type="project" value="TreeGrafter"/>
</dbReference>
<gene>
    <name evidence="1" type="ORF">SVUK_LOCUS19821</name>
</gene>
<name>A0A3P7JUM7_STRVU</name>
<dbReference type="GO" id="GO:0032051">
    <property type="term" value="F:clathrin light chain binding"/>
    <property type="evidence" value="ECO:0007669"/>
    <property type="project" value="TreeGrafter"/>
</dbReference>
<evidence type="ECO:0000313" key="1">
    <source>
        <dbReference type="EMBL" id="VDM84823.1"/>
    </source>
</evidence>
<dbReference type="PANTHER" id="PTHR10292">
    <property type="entry name" value="CLATHRIN HEAVY CHAIN RELATED"/>
    <property type="match status" value="1"/>
</dbReference>
<dbReference type="GO" id="GO:0005198">
    <property type="term" value="F:structural molecule activity"/>
    <property type="evidence" value="ECO:0007669"/>
    <property type="project" value="InterPro"/>
</dbReference>
<dbReference type="GO" id="GO:0071439">
    <property type="term" value="C:clathrin complex"/>
    <property type="evidence" value="ECO:0007669"/>
    <property type="project" value="TreeGrafter"/>
</dbReference>
<proteinExistence type="predicted"/>
<keyword evidence="2" id="KW-1185">Reference proteome</keyword>
<dbReference type="OrthoDB" id="5808703at2759"/>
<dbReference type="InterPro" id="IPR016025">
    <property type="entry name" value="Clathrin_H-chain_N"/>
</dbReference>
<dbReference type="Proteomes" id="UP000270094">
    <property type="component" value="Unassembled WGS sequence"/>
</dbReference>
<dbReference type="GO" id="GO:0045334">
    <property type="term" value="C:clathrin-coated endocytic vesicle"/>
    <property type="evidence" value="ECO:0007669"/>
    <property type="project" value="TreeGrafter"/>
</dbReference>
<dbReference type="GO" id="GO:0006886">
    <property type="term" value="P:intracellular protein transport"/>
    <property type="evidence" value="ECO:0007669"/>
    <property type="project" value="InterPro"/>
</dbReference>
<dbReference type="EMBL" id="UYYB01133555">
    <property type="protein sequence ID" value="VDM84823.1"/>
    <property type="molecule type" value="Genomic_DNA"/>
</dbReference>
<organism evidence="1 2">
    <name type="scientific">Strongylus vulgaris</name>
    <name type="common">Blood worm</name>
    <dbReference type="NCBI Taxonomy" id="40348"/>
    <lineage>
        <taxon>Eukaryota</taxon>
        <taxon>Metazoa</taxon>
        <taxon>Ecdysozoa</taxon>
        <taxon>Nematoda</taxon>
        <taxon>Chromadorea</taxon>
        <taxon>Rhabditida</taxon>
        <taxon>Rhabditina</taxon>
        <taxon>Rhabditomorpha</taxon>
        <taxon>Strongyloidea</taxon>
        <taxon>Strongylidae</taxon>
        <taxon>Strongylus</taxon>
    </lineage>
</organism>
<protein>
    <submittedName>
        <fullName evidence="1">Uncharacterized protein</fullName>
    </submittedName>
</protein>
<dbReference type="AlphaFoldDB" id="A0A3P7JUM7"/>
<accession>A0A3P7JUM7</accession>
<dbReference type="PANTHER" id="PTHR10292:SF1">
    <property type="entry name" value="CLATHRIN HEAVY CHAIN"/>
    <property type="match status" value="1"/>
</dbReference>
<dbReference type="SUPFAM" id="SSF50989">
    <property type="entry name" value="Clathrin heavy-chain terminal domain"/>
    <property type="match status" value="1"/>
</dbReference>
<dbReference type="GO" id="GO:0006898">
    <property type="term" value="P:receptor-mediated endocytosis"/>
    <property type="evidence" value="ECO:0007669"/>
    <property type="project" value="TreeGrafter"/>
</dbReference>
<evidence type="ECO:0000313" key="2">
    <source>
        <dbReference type="Proteomes" id="UP000270094"/>
    </source>
</evidence>